<sequence length="502" mass="54793">MRTWHWLASLLGGAVWTASATLASAQVPLDAGRYGDPAGTVPYVDPASPAAAAYGMPPAPAPGWPDGAMAWPNVSPYGGPLVDRNSYQNGLWFNEQTFGRRKYFVLLSGTLNEFADPDDTMVGNPAAPHQFDFSTGVGTGQGTTQSRLQPIFEAKDWSDIPEHLTSGGFMGMMGFFNPDDSGVMFHGFWAEEGTAKLQLGLSGVDLNNPVDLARRAEDLLSAFTGGLPLLDGQLPNTLLPPFPPNQVDVEVPGGAQPYDIYYHLTYSAQAYGAGIAYYNDPFWKSGSLKLRPLIGLRYIQLRENAVFDAADSGLSYTIDPLTDRPDPATITGTVDILQSYLRSNNKGHFGGPEIGLRLDLGGDKFLVWLQTKAGLLAYHSTREIEGFGIVRARQLQTTVLPAAPAPATTRFHQQETTTSASPLFEQSIFAKAPILAYVPIVKEMRVFEKAQFQVGYTFTVLGGVYRPGNTVEWYGFPQFPQITDDKSTWYMTSLSLGVEWEY</sequence>
<feature type="chain" id="PRO_5028019965" description="BBP7 family outer membrane beta-barrel protein" evidence="1">
    <location>
        <begin position="26"/>
        <end position="502"/>
    </location>
</feature>
<accession>A0A7C4QQB7</accession>
<evidence type="ECO:0000256" key="1">
    <source>
        <dbReference type="SAM" id="SignalP"/>
    </source>
</evidence>
<dbReference type="EMBL" id="DSVQ01000012">
    <property type="protein sequence ID" value="HGT38808.1"/>
    <property type="molecule type" value="Genomic_DNA"/>
</dbReference>
<comment type="caution">
    <text evidence="2">The sequence shown here is derived from an EMBL/GenBank/DDBJ whole genome shotgun (WGS) entry which is preliminary data.</text>
</comment>
<organism evidence="2">
    <name type="scientific">Schlesneria paludicola</name>
    <dbReference type="NCBI Taxonomy" id="360056"/>
    <lineage>
        <taxon>Bacteria</taxon>
        <taxon>Pseudomonadati</taxon>
        <taxon>Planctomycetota</taxon>
        <taxon>Planctomycetia</taxon>
        <taxon>Planctomycetales</taxon>
        <taxon>Planctomycetaceae</taxon>
        <taxon>Schlesneria</taxon>
    </lineage>
</organism>
<evidence type="ECO:0000313" key="2">
    <source>
        <dbReference type="EMBL" id="HGT38808.1"/>
    </source>
</evidence>
<gene>
    <name evidence="2" type="ORF">ENS64_06030</name>
</gene>
<keyword evidence="1" id="KW-0732">Signal</keyword>
<proteinExistence type="predicted"/>
<evidence type="ECO:0008006" key="3">
    <source>
        <dbReference type="Google" id="ProtNLM"/>
    </source>
</evidence>
<dbReference type="AlphaFoldDB" id="A0A7C4QQB7"/>
<feature type="signal peptide" evidence="1">
    <location>
        <begin position="1"/>
        <end position="25"/>
    </location>
</feature>
<reference evidence="2" key="1">
    <citation type="journal article" date="2020" name="mSystems">
        <title>Genome- and Community-Level Interaction Insights into Carbon Utilization and Element Cycling Functions of Hydrothermarchaeota in Hydrothermal Sediment.</title>
        <authorList>
            <person name="Zhou Z."/>
            <person name="Liu Y."/>
            <person name="Xu W."/>
            <person name="Pan J."/>
            <person name="Luo Z.H."/>
            <person name="Li M."/>
        </authorList>
    </citation>
    <scope>NUCLEOTIDE SEQUENCE [LARGE SCALE GENOMIC DNA]</scope>
    <source>
        <strain evidence="2">SpSt-508</strain>
    </source>
</reference>
<protein>
    <recommendedName>
        <fullName evidence="3">BBP7 family outer membrane beta-barrel protein</fullName>
    </recommendedName>
</protein>
<name>A0A7C4QQB7_9PLAN</name>